<name>A0A4D6KQN9_VIGUN</name>
<dbReference type="Pfam" id="PF00067">
    <property type="entry name" value="p450"/>
    <property type="match status" value="1"/>
</dbReference>
<evidence type="ECO:0000256" key="2">
    <source>
        <dbReference type="ARBA" id="ARBA00022679"/>
    </source>
</evidence>
<dbReference type="AlphaFoldDB" id="A0A4D6KQN9"/>
<dbReference type="Proteomes" id="UP000501690">
    <property type="component" value="Linkage Group LG2"/>
</dbReference>
<dbReference type="GO" id="GO:0020037">
    <property type="term" value="F:heme binding"/>
    <property type="evidence" value="ECO:0007669"/>
    <property type="project" value="InterPro"/>
</dbReference>
<dbReference type="GO" id="GO:0016705">
    <property type="term" value="F:oxidoreductase activity, acting on paired donors, with incorporation or reduction of molecular oxygen"/>
    <property type="evidence" value="ECO:0007669"/>
    <property type="project" value="InterPro"/>
</dbReference>
<evidence type="ECO:0000313" key="4">
    <source>
        <dbReference type="EMBL" id="QCD80356.1"/>
    </source>
</evidence>
<dbReference type="EMBL" id="CP039346">
    <property type="protein sequence ID" value="QCD80356.1"/>
    <property type="molecule type" value="Genomic_DNA"/>
</dbReference>
<protein>
    <submittedName>
        <fullName evidence="4">Shikimate O-hydroxycinnamoyltransferase</fullName>
    </submittedName>
</protein>
<keyword evidence="5" id="KW-1185">Reference proteome</keyword>
<dbReference type="InterPro" id="IPR001128">
    <property type="entry name" value="Cyt_P450"/>
</dbReference>
<keyword evidence="2 4" id="KW-0808">Transferase</keyword>
<dbReference type="PANTHER" id="PTHR31642">
    <property type="entry name" value="TRICHOTHECENE 3-O-ACETYLTRANSFERASE"/>
    <property type="match status" value="1"/>
</dbReference>
<reference evidence="4 5" key="1">
    <citation type="submission" date="2019-04" db="EMBL/GenBank/DDBJ databases">
        <title>An improved genome assembly and genetic linkage map for asparagus bean, Vigna unguiculata ssp. sesquipedialis.</title>
        <authorList>
            <person name="Xia Q."/>
            <person name="Zhang R."/>
            <person name="Dong Y."/>
        </authorList>
    </citation>
    <scope>NUCLEOTIDE SEQUENCE [LARGE SCALE GENOMIC DNA]</scope>
    <source>
        <tissue evidence="4">Leaf</tissue>
    </source>
</reference>
<dbReference type="InterPro" id="IPR036396">
    <property type="entry name" value="Cyt_P450_sf"/>
</dbReference>
<dbReference type="SUPFAM" id="SSF48264">
    <property type="entry name" value="Cytochrome P450"/>
    <property type="match status" value="1"/>
</dbReference>
<dbReference type="PANTHER" id="PTHR31642:SF324">
    <property type="entry name" value="SPERMIDINE HYDROXYCINNAMOYL TRANSFERASE"/>
    <property type="match status" value="1"/>
</dbReference>
<dbReference type="InterPro" id="IPR050317">
    <property type="entry name" value="Plant_Fungal_Acyltransferase"/>
</dbReference>
<keyword evidence="3" id="KW-0012">Acyltransferase</keyword>
<dbReference type="InterPro" id="IPR023213">
    <property type="entry name" value="CAT-like_dom_sf"/>
</dbReference>
<accession>A0A4D6KQN9</accession>
<sequence length="551" mass="62372">MSVTVKASCTVRPMEATWCGRLALSELDQTGNIGQVSFVYFYHLPQNCLSQYNTIASTLKDSLSRVLVPFYPLAGRLHWTNNGRLELDCNDTGVPFIEAESSSTVQHLSHFSSSSEYHYLVPIVDYYSLPIHELPLLVVQLTKFKCGGICVGITVSHAVVDGSSTFHFIREWARFARGESLHTVPFLDRKVLRAGEPPLVPLTKCHVLEKLNDPPLLLGRTDNREEKEKKTTMAFLKISKTQIETLQKRANESSPKPINDGGYSRYESVTGHIWRCASKARKHKENQPTELNVTVDSRGRMKPPLPKAYFGNAILDSVTCCLAGDLVSEPLGYTASRIREAIERVSDEYVRSEIEFLKNQKNLRRFHRDFHEEGREREPFYGNPNLSVVSWLRLPIYGIDFGWGKEVRMSSATHDFDGDFVLLPDPDEDGSVLVCMGLQVLHIDAFKKHFYQDIQAWHVAAPKIPFIGNLHQLGVLSHRSFQALSHKHGPLMLLQLEQVPTLIVSSADVAEEIFKTHNLVFMNRPKTTAAGIFLYGYKDVAFTPYGDEWRH</sequence>
<dbReference type="Pfam" id="PF02458">
    <property type="entry name" value="Transferase"/>
    <property type="match status" value="1"/>
</dbReference>
<dbReference type="GO" id="GO:0016747">
    <property type="term" value="F:acyltransferase activity, transferring groups other than amino-acyl groups"/>
    <property type="evidence" value="ECO:0007669"/>
    <property type="project" value="TreeGrafter"/>
</dbReference>
<evidence type="ECO:0000313" key="5">
    <source>
        <dbReference type="Proteomes" id="UP000501690"/>
    </source>
</evidence>
<evidence type="ECO:0000256" key="3">
    <source>
        <dbReference type="ARBA" id="ARBA00023315"/>
    </source>
</evidence>
<proteinExistence type="inferred from homology"/>
<dbReference type="Gene3D" id="3.30.559.10">
    <property type="entry name" value="Chloramphenicol acetyltransferase-like domain"/>
    <property type="match status" value="2"/>
</dbReference>
<evidence type="ECO:0000256" key="1">
    <source>
        <dbReference type="ARBA" id="ARBA00009861"/>
    </source>
</evidence>
<gene>
    <name evidence="4" type="ORF">DEO72_LG2g677</name>
</gene>
<dbReference type="Gene3D" id="1.10.630.10">
    <property type="entry name" value="Cytochrome P450"/>
    <property type="match status" value="1"/>
</dbReference>
<comment type="similarity">
    <text evidence="1">Belongs to the plant acyltransferase family.</text>
</comment>
<dbReference type="FunFam" id="3.30.559.10:FF:000008">
    <property type="entry name" value="Tryptamine hydroxycinnamoyl transferase"/>
    <property type="match status" value="1"/>
</dbReference>
<organism evidence="4 5">
    <name type="scientific">Vigna unguiculata</name>
    <name type="common">Cowpea</name>
    <dbReference type="NCBI Taxonomy" id="3917"/>
    <lineage>
        <taxon>Eukaryota</taxon>
        <taxon>Viridiplantae</taxon>
        <taxon>Streptophyta</taxon>
        <taxon>Embryophyta</taxon>
        <taxon>Tracheophyta</taxon>
        <taxon>Spermatophyta</taxon>
        <taxon>Magnoliopsida</taxon>
        <taxon>eudicotyledons</taxon>
        <taxon>Gunneridae</taxon>
        <taxon>Pentapetalae</taxon>
        <taxon>rosids</taxon>
        <taxon>fabids</taxon>
        <taxon>Fabales</taxon>
        <taxon>Fabaceae</taxon>
        <taxon>Papilionoideae</taxon>
        <taxon>50 kb inversion clade</taxon>
        <taxon>NPAAA clade</taxon>
        <taxon>indigoferoid/millettioid clade</taxon>
        <taxon>Phaseoleae</taxon>
        <taxon>Vigna</taxon>
    </lineage>
</organism>
<dbReference type="GO" id="GO:0004497">
    <property type="term" value="F:monooxygenase activity"/>
    <property type="evidence" value="ECO:0007669"/>
    <property type="project" value="InterPro"/>
</dbReference>
<dbReference type="GO" id="GO:0005506">
    <property type="term" value="F:iron ion binding"/>
    <property type="evidence" value="ECO:0007669"/>
    <property type="project" value="InterPro"/>
</dbReference>